<evidence type="ECO:0000256" key="9">
    <source>
        <dbReference type="ARBA" id="ARBA00023136"/>
    </source>
</evidence>
<comment type="function">
    <text evidence="1">Required for vacuolar protein sorting.</text>
</comment>
<comment type="similarity">
    <text evidence="4">Belongs to the sorting nexin family.</text>
</comment>
<dbReference type="STRING" id="1754190.A0A1Y1Z940"/>
<dbReference type="GO" id="GO:0006623">
    <property type="term" value="P:protein targeting to vacuole"/>
    <property type="evidence" value="ECO:0007669"/>
    <property type="project" value="TreeGrafter"/>
</dbReference>
<protein>
    <recommendedName>
        <fullName evidence="5">Sorting nexin MVP1</fullName>
    </recommendedName>
</protein>
<dbReference type="GO" id="GO:0042147">
    <property type="term" value="P:retrograde transport, endosome to Golgi"/>
    <property type="evidence" value="ECO:0007669"/>
    <property type="project" value="InterPro"/>
</dbReference>
<comment type="caution">
    <text evidence="12">The sequence shown here is derived from an EMBL/GenBank/DDBJ whole genome shotgun (WGS) entry which is preliminary data.</text>
</comment>
<evidence type="ECO:0000256" key="8">
    <source>
        <dbReference type="ARBA" id="ARBA00022927"/>
    </source>
</evidence>
<keyword evidence="10" id="KW-0175">Coiled coil</keyword>
<dbReference type="InterPro" id="IPR001683">
    <property type="entry name" value="PX_dom"/>
</dbReference>
<dbReference type="Pfam" id="PF00787">
    <property type="entry name" value="PX"/>
    <property type="match status" value="1"/>
</dbReference>
<evidence type="ECO:0000256" key="4">
    <source>
        <dbReference type="ARBA" id="ARBA00010883"/>
    </source>
</evidence>
<dbReference type="GO" id="GO:0005768">
    <property type="term" value="C:endosome"/>
    <property type="evidence" value="ECO:0007669"/>
    <property type="project" value="TreeGrafter"/>
</dbReference>
<dbReference type="EMBL" id="MCOG01000436">
    <property type="protein sequence ID" value="ORY06783.1"/>
    <property type="molecule type" value="Genomic_DNA"/>
</dbReference>
<dbReference type="GO" id="GO:0032266">
    <property type="term" value="F:phosphatidylinositol-3-phosphate binding"/>
    <property type="evidence" value="ECO:0007669"/>
    <property type="project" value="TreeGrafter"/>
</dbReference>
<keyword evidence="13" id="KW-1185">Reference proteome</keyword>
<dbReference type="Pfam" id="PF19566">
    <property type="entry name" value="Snx8_BAR_dom"/>
    <property type="match status" value="1"/>
</dbReference>
<evidence type="ECO:0000313" key="12">
    <source>
        <dbReference type="EMBL" id="ORY06783.1"/>
    </source>
</evidence>
<proteinExistence type="inferred from homology"/>
<comment type="subcellular location">
    <subcellularLocation>
        <location evidence="3">Cytoplasm</location>
    </subcellularLocation>
    <subcellularLocation>
        <location evidence="2">Membrane</location>
        <topology evidence="2">Peripheral membrane protein</topology>
        <orientation evidence="2">Cytoplasmic side</orientation>
    </subcellularLocation>
</comment>
<evidence type="ECO:0000256" key="2">
    <source>
        <dbReference type="ARBA" id="ARBA00004287"/>
    </source>
</evidence>
<name>A0A1Y1Z940_9FUNG</name>
<reference evidence="12 13" key="1">
    <citation type="submission" date="2016-08" db="EMBL/GenBank/DDBJ databases">
        <title>A Parts List for Fungal Cellulosomes Revealed by Comparative Genomics.</title>
        <authorList>
            <consortium name="DOE Joint Genome Institute"/>
            <person name="Haitjema C.H."/>
            <person name="Gilmore S.P."/>
            <person name="Henske J.K."/>
            <person name="Solomon K.V."/>
            <person name="De Groot R."/>
            <person name="Kuo A."/>
            <person name="Mondo S.J."/>
            <person name="Salamov A.A."/>
            <person name="Labutti K."/>
            <person name="Zhao Z."/>
            <person name="Chiniquy J."/>
            <person name="Barry K."/>
            <person name="Brewer H.M."/>
            <person name="Purvine S.O."/>
            <person name="Wright A.T."/>
            <person name="Boxma B."/>
            <person name="Van Alen T."/>
            <person name="Hackstein J.H."/>
            <person name="Baker S.E."/>
            <person name="Grigoriev I.V."/>
            <person name="O'Malley M.A."/>
        </authorList>
    </citation>
    <scope>NUCLEOTIDE SEQUENCE [LARGE SCALE GENOMIC DNA]</scope>
    <source>
        <strain evidence="12 13">G1</strain>
    </source>
</reference>
<keyword evidence="9" id="KW-0472">Membrane</keyword>
<accession>A0A1Y1Z940</accession>
<dbReference type="OrthoDB" id="10064318at2759"/>
<feature type="coiled-coil region" evidence="10">
    <location>
        <begin position="356"/>
        <end position="383"/>
    </location>
</feature>
<dbReference type="PROSITE" id="PS50195">
    <property type="entry name" value="PX"/>
    <property type="match status" value="1"/>
</dbReference>
<keyword evidence="8" id="KW-0653">Protein transport</keyword>
<evidence type="ECO:0000313" key="13">
    <source>
        <dbReference type="Proteomes" id="UP000193920"/>
    </source>
</evidence>
<evidence type="ECO:0000256" key="6">
    <source>
        <dbReference type="ARBA" id="ARBA00022448"/>
    </source>
</evidence>
<keyword evidence="6" id="KW-0813">Transport</keyword>
<evidence type="ECO:0000256" key="10">
    <source>
        <dbReference type="SAM" id="Coils"/>
    </source>
</evidence>
<gene>
    <name evidence="12" type="ORF">LY90DRAFT_678330</name>
</gene>
<dbReference type="InterPro" id="IPR028662">
    <property type="entry name" value="SNX8/Mvp1"/>
</dbReference>
<dbReference type="InterPro" id="IPR027267">
    <property type="entry name" value="AH/BAR_dom_sf"/>
</dbReference>
<dbReference type="SUPFAM" id="SSF64268">
    <property type="entry name" value="PX domain"/>
    <property type="match status" value="1"/>
</dbReference>
<dbReference type="Gene3D" id="3.30.1520.10">
    <property type="entry name" value="Phox-like domain"/>
    <property type="match status" value="1"/>
</dbReference>
<sequence>MNEEDNPFRMDRPSIDPLIVDLNSSIRQNSNIDSNPWEISEGDDILKSIMDINKNKKSSSPPINESIYPVTKSSSNLRYSDYGISSTPSFRINDPWAMPTTNNSLYDINKNKNNIDNNADNDYSKFTSLNINTDDLNMISSLNGITNDMNNSNLNISSMITSETTNTSQSSIKSPINYLNNSQSFIATTSYLNSSEDSDIITVRISPEKGGIVFKHVNYLIHSKLHKLSSIRRYSDFLWLYEVLCKRYQFRIMISIPPKHIGTNMNIITSSKDLAFLEKRRRGLSRFINYVGNHPIMKNDEYYKKFINKDVDIYQLRKSNNIEITDEFSITFLTPEQKNIIPIDFEKNLQNLRSGLNFLTEQYQALYESMNKINKNIESSSNEFTNIGYSLGQMSEFKDFLGFDSYNFKLLYNGYARLADGFQKVSSVLHESYQNTLNGIVENLQTQKEILDGFENLLKTKDYAISKIEYSLEQMKKRIEVNTNKLLDSKIKDKEREKLGEIVTKDQKDKSNLETKLEFIRFCVFSEASFLEAQKIQIANMYSEYIQMQVRITTMLHEEWKILSVTASKLPLGTF</sequence>
<dbReference type="SMART" id="SM00312">
    <property type="entry name" value="PX"/>
    <property type="match status" value="1"/>
</dbReference>
<dbReference type="InterPro" id="IPR045734">
    <property type="entry name" value="Snx8_BAR_dom"/>
</dbReference>
<keyword evidence="7" id="KW-0963">Cytoplasm</keyword>
<dbReference type="Gene3D" id="1.20.1270.60">
    <property type="entry name" value="Arfaptin homology (AH) domain/BAR domain"/>
    <property type="match status" value="1"/>
</dbReference>
<feature type="domain" description="PX" evidence="11">
    <location>
        <begin position="197"/>
        <end position="313"/>
    </location>
</feature>
<dbReference type="PANTHER" id="PTHR47554:SF1">
    <property type="entry name" value="SORTING NEXIN MVP1"/>
    <property type="match status" value="1"/>
</dbReference>
<dbReference type="GO" id="GO:0005829">
    <property type="term" value="C:cytosol"/>
    <property type="evidence" value="ECO:0007669"/>
    <property type="project" value="GOC"/>
</dbReference>
<dbReference type="AlphaFoldDB" id="A0A1Y1Z940"/>
<evidence type="ECO:0000256" key="3">
    <source>
        <dbReference type="ARBA" id="ARBA00004496"/>
    </source>
</evidence>
<evidence type="ECO:0000259" key="11">
    <source>
        <dbReference type="PROSITE" id="PS50195"/>
    </source>
</evidence>
<dbReference type="Proteomes" id="UP000193920">
    <property type="component" value="Unassembled WGS sequence"/>
</dbReference>
<dbReference type="PANTHER" id="PTHR47554">
    <property type="entry name" value="SORTING NEXIN MVP1"/>
    <property type="match status" value="1"/>
</dbReference>
<organism evidence="12 13">
    <name type="scientific">Neocallimastix californiae</name>
    <dbReference type="NCBI Taxonomy" id="1754190"/>
    <lineage>
        <taxon>Eukaryota</taxon>
        <taxon>Fungi</taxon>
        <taxon>Fungi incertae sedis</taxon>
        <taxon>Chytridiomycota</taxon>
        <taxon>Chytridiomycota incertae sedis</taxon>
        <taxon>Neocallimastigomycetes</taxon>
        <taxon>Neocallimastigales</taxon>
        <taxon>Neocallimastigaceae</taxon>
        <taxon>Neocallimastix</taxon>
    </lineage>
</organism>
<dbReference type="InterPro" id="IPR036871">
    <property type="entry name" value="PX_dom_sf"/>
</dbReference>
<dbReference type="GO" id="GO:0016020">
    <property type="term" value="C:membrane"/>
    <property type="evidence" value="ECO:0007669"/>
    <property type="project" value="UniProtKB-SubCell"/>
</dbReference>
<evidence type="ECO:0000256" key="1">
    <source>
        <dbReference type="ARBA" id="ARBA00002474"/>
    </source>
</evidence>
<evidence type="ECO:0000256" key="7">
    <source>
        <dbReference type="ARBA" id="ARBA00022490"/>
    </source>
</evidence>
<evidence type="ECO:0000256" key="5">
    <source>
        <dbReference type="ARBA" id="ARBA00014268"/>
    </source>
</evidence>